<sequence>MPLVQYSGEASTQLSLRVMRVSAKQAPSRLRKPQHSQAKASFVTLIRSQGCHLRRPHQDTPPDNSLRITQQPRKATATPGLRETGNTAEKSQGQLCHVNFVPRMSSPETRPRYAYG</sequence>
<feature type="compositionally biased region" description="Polar residues" evidence="1">
    <location>
        <begin position="84"/>
        <end position="94"/>
    </location>
</feature>
<accession>A0A5B7HWX3</accession>
<dbReference type="Proteomes" id="UP000324222">
    <property type="component" value="Unassembled WGS sequence"/>
</dbReference>
<dbReference type="AlphaFoldDB" id="A0A5B7HWX3"/>
<organism evidence="2 3">
    <name type="scientific">Portunus trituberculatus</name>
    <name type="common">Swimming crab</name>
    <name type="synonym">Neptunus trituberculatus</name>
    <dbReference type="NCBI Taxonomy" id="210409"/>
    <lineage>
        <taxon>Eukaryota</taxon>
        <taxon>Metazoa</taxon>
        <taxon>Ecdysozoa</taxon>
        <taxon>Arthropoda</taxon>
        <taxon>Crustacea</taxon>
        <taxon>Multicrustacea</taxon>
        <taxon>Malacostraca</taxon>
        <taxon>Eumalacostraca</taxon>
        <taxon>Eucarida</taxon>
        <taxon>Decapoda</taxon>
        <taxon>Pleocyemata</taxon>
        <taxon>Brachyura</taxon>
        <taxon>Eubrachyura</taxon>
        <taxon>Portunoidea</taxon>
        <taxon>Portunidae</taxon>
        <taxon>Portuninae</taxon>
        <taxon>Portunus</taxon>
    </lineage>
</organism>
<feature type="compositionally biased region" description="Polar residues" evidence="1">
    <location>
        <begin position="61"/>
        <end position="73"/>
    </location>
</feature>
<keyword evidence="3" id="KW-1185">Reference proteome</keyword>
<evidence type="ECO:0000313" key="2">
    <source>
        <dbReference type="EMBL" id="MPC74259.1"/>
    </source>
</evidence>
<protein>
    <submittedName>
        <fullName evidence="2">Uncharacterized protein</fullName>
    </submittedName>
</protein>
<dbReference type="EMBL" id="VSRR010038558">
    <property type="protein sequence ID" value="MPC74259.1"/>
    <property type="molecule type" value="Genomic_DNA"/>
</dbReference>
<proteinExistence type="predicted"/>
<feature type="region of interest" description="Disordered" evidence="1">
    <location>
        <begin position="52"/>
        <end position="116"/>
    </location>
</feature>
<gene>
    <name evidence="2" type="ORF">E2C01_068613</name>
</gene>
<reference evidence="2 3" key="1">
    <citation type="submission" date="2019-05" db="EMBL/GenBank/DDBJ databases">
        <title>Another draft genome of Portunus trituberculatus and its Hox gene families provides insights of decapod evolution.</title>
        <authorList>
            <person name="Jeong J.-H."/>
            <person name="Song I."/>
            <person name="Kim S."/>
            <person name="Choi T."/>
            <person name="Kim D."/>
            <person name="Ryu S."/>
            <person name="Kim W."/>
        </authorList>
    </citation>
    <scope>NUCLEOTIDE SEQUENCE [LARGE SCALE GENOMIC DNA]</scope>
    <source>
        <tissue evidence="2">Muscle</tissue>
    </source>
</reference>
<name>A0A5B7HWX3_PORTR</name>
<comment type="caution">
    <text evidence="2">The sequence shown here is derived from an EMBL/GenBank/DDBJ whole genome shotgun (WGS) entry which is preliminary data.</text>
</comment>
<evidence type="ECO:0000313" key="3">
    <source>
        <dbReference type="Proteomes" id="UP000324222"/>
    </source>
</evidence>
<evidence type="ECO:0000256" key="1">
    <source>
        <dbReference type="SAM" id="MobiDB-lite"/>
    </source>
</evidence>